<dbReference type="Pfam" id="PF00117">
    <property type="entry name" value="GATase"/>
    <property type="match status" value="1"/>
</dbReference>
<reference evidence="3" key="1">
    <citation type="journal article" date="2019" name="Int. J. Syst. Evol. Microbiol.">
        <title>The Global Catalogue of Microorganisms (GCM) 10K type strain sequencing project: providing services to taxonomists for standard genome sequencing and annotation.</title>
        <authorList>
            <consortium name="The Broad Institute Genomics Platform"/>
            <consortium name="The Broad Institute Genome Sequencing Center for Infectious Disease"/>
            <person name="Wu L."/>
            <person name="Ma J."/>
        </authorList>
    </citation>
    <scope>NUCLEOTIDE SEQUENCE [LARGE SCALE GENOMIC DNA]</scope>
    <source>
        <strain evidence="3">JCM 9458</strain>
    </source>
</reference>
<accession>A0ABP6SUK1</accession>
<name>A0ABP6SUK1_9ACTN</name>
<dbReference type="EMBL" id="BAAAYN010000011">
    <property type="protein sequence ID" value="GAA3385237.1"/>
    <property type="molecule type" value="Genomic_DNA"/>
</dbReference>
<dbReference type="InterPro" id="IPR017926">
    <property type="entry name" value="GATASE"/>
</dbReference>
<gene>
    <name evidence="2" type="ORF">GCM10020369_17950</name>
</gene>
<protein>
    <submittedName>
        <fullName evidence="2">Glutamine amidotransferase</fullName>
    </submittedName>
</protein>
<dbReference type="CDD" id="cd01741">
    <property type="entry name" value="GATase1_1"/>
    <property type="match status" value="1"/>
</dbReference>
<keyword evidence="3" id="KW-1185">Reference proteome</keyword>
<sequence length="245" mass="26787">MKPFLLLATRAEDAAADEEYAAFLRFSGLDERSLHRHRLERTPLGDVALDDWSGILLGGGPFNVSDPEDTKTPVQQRVEAELGALIARIVEADFPFLGACYGIGTLGGQQGAVVDRTYSEPVGAVEITVVEPDPLFRDVPPVFEAFVGHKEAISVLPPHAVLLASSPSCPVQAFRIGRHVYATQFHPELDADGLCTRVDVYKYAGYFKPEEADEIKALAYRSDVRYPPAVLRAFVEQHARTAAIP</sequence>
<dbReference type="InterPro" id="IPR044992">
    <property type="entry name" value="ChyE-like"/>
</dbReference>
<organism evidence="2 3">
    <name type="scientific">Cryptosporangium minutisporangium</name>
    <dbReference type="NCBI Taxonomy" id="113569"/>
    <lineage>
        <taxon>Bacteria</taxon>
        <taxon>Bacillati</taxon>
        <taxon>Actinomycetota</taxon>
        <taxon>Actinomycetes</taxon>
        <taxon>Cryptosporangiales</taxon>
        <taxon>Cryptosporangiaceae</taxon>
        <taxon>Cryptosporangium</taxon>
    </lineage>
</organism>
<dbReference type="PANTHER" id="PTHR42695">
    <property type="entry name" value="GLUTAMINE AMIDOTRANSFERASE YLR126C-RELATED"/>
    <property type="match status" value="1"/>
</dbReference>
<comment type="caution">
    <text evidence="2">The sequence shown here is derived from an EMBL/GenBank/DDBJ whole genome shotgun (WGS) entry which is preliminary data.</text>
</comment>
<dbReference type="RefSeq" id="WP_345727537.1">
    <property type="nucleotide sequence ID" value="NZ_BAAAYN010000011.1"/>
</dbReference>
<dbReference type="Proteomes" id="UP001501676">
    <property type="component" value="Unassembled WGS sequence"/>
</dbReference>
<dbReference type="InterPro" id="IPR029062">
    <property type="entry name" value="Class_I_gatase-like"/>
</dbReference>
<dbReference type="PROSITE" id="PS51273">
    <property type="entry name" value="GATASE_TYPE_1"/>
    <property type="match status" value="1"/>
</dbReference>
<evidence type="ECO:0000313" key="3">
    <source>
        <dbReference type="Proteomes" id="UP001501676"/>
    </source>
</evidence>
<feature type="domain" description="Glutamine amidotransferase" evidence="1">
    <location>
        <begin position="49"/>
        <end position="189"/>
    </location>
</feature>
<keyword evidence="2" id="KW-0315">Glutamine amidotransferase</keyword>
<dbReference type="NCBIfam" id="NF005743">
    <property type="entry name" value="PRK07567.1"/>
    <property type="match status" value="1"/>
</dbReference>
<dbReference type="PANTHER" id="PTHR42695:SF5">
    <property type="entry name" value="GLUTAMINE AMIDOTRANSFERASE YLR126C-RELATED"/>
    <property type="match status" value="1"/>
</dbReference>
<evidence type="ECO:0000313" key="2">
    <source>
        <dbReference type="EMBL" id="GAA3385237.1"/>
    </source>
</evidence>
<proteinExistence type="predicted"/>
<evidence type="ECO:0000259" key="1">
    <source>
        <dbReference type="Pfam" id="PF00117"/>
    </source>
</evidence>
<dbReference type="Gene3D" id="3.40.50.880">
    <property type="match status" value="1"/>
</dbReference>
<dbReference type="SUPFAM" id="SSF52317">
    <property type="entry name" value="Class I glutamine amidotransferase-like"/>
    <property type="match status" value="1"/>
</dbReference>